<organism evidence="2 3">
    <name type="scientific">Aristolochia fimbriata</name>
    <name type="common">White veined hardy Dutchman's pipe vine</name>
    <dbReference type="NCBI Taxonomy" id="158543"/>
    <lineage>
        <taxon>Eukaryota</taxon>
        <taxon>Viridiplantae</taxon>
        <taxon>Streptophyta</taxon>
        <taxon>Embryophyta</taxon>
        <taxon>Tracheophyta</taxon>
        <taxon>Spermatophyta</taxon>
        <taxon>Magnoliopsida</taxon>
        <taxon>Magnoliidae</taxon>
        <taxon>Piperales</taxon>
        <taxon>Aristolochiaceae</taxon>
        <taxon>Aristolochia</taxon>
    </lineage>
</organism>
<gene>
    <name evidence="2" type="ORF">H6P81_012694</name>
</gene>
<sequence>MSRVQSATICKEFGHMKFTCPKLKKSPPIAAAHSRTAASATPAISSCAEPQISSPLTAIDVQDMISKALSGLGQGTSYASALSAHSGKYSWIIHSGASCHMSSDLSLFVSTSSSASASFSPICTADGSQLSVSSVGSICTPSGIRLSDVLYVPKLSLNLISVGQLCDLGFHVLFTSSGCQVQDPTSGKVLGTGRKVGRLFELEALDSLSRFPLNYSFTASYDSAFTLWHSRLGHVSSRT</sequence>
<dbReference type="InterPro" id="IPR054722">
    <property type="entry name" value="PolX-like_BBD"/>
</dbReference>
<dbReference type="EMBL" id="JAINDJ010000005">
    <property type="protein sequence ID" value="KAG9446566.1"/>
    <property type="molecule type" value="Genomic_DNA"/>
</dbReference>
<name>A0AAV7EFN8_ARIFI</name>
<protein>
    <recommendedName>
        <fullName evidence="1">Retrovirus-related Pol polyprotein from transposon TNT 1-94-like beta-barrel domain-containing protein</fullName>
    </recommendedName>
</protein>
<proteinExistence type="predicted"/>
<comment type="caution">
    <text evidence="2">The sequence shown here is derived from an EMBL/GenBank/DDBJ whole genome shotgun (WGS) entry which is preliminary data.</text>
</comment>
<evidence type="ECO:0000313" key="3">
    <source>
        <dbReference type="Proteomes" id="UP000825729"/>
    </source>
</evidence>
<dbReference type="Pfam" id="PF22936">
    <property type="entry name" value="Pol_BBD"/>
    <property type="match status" value="1"/>
</dbReference>
<keyword evidence="3" id="KW-1185">Reference proteome</keyword>
<feature type="domain" description="Retrovirus-related Pol polyprotein from transposon TNT 1-94-like beta-barrel" evidence="1">
    <location>
        <begin position="91"/>
        <end position="170"/>
    </location>
</feature>
<accession>A0AAV7EFN8</accession>
<reference evidence="2 3" key="1">
    <citation type="submission" date="2021-07" db="EMBL/GenBank/DDBJ databases">
        <title>The Aristolochia fimbriata genome: insights into angiosperm evolution, floral development and chemical biosynthesis.</title>
        <authorList>
            <person name="Jiao Y."/>
        </authorList>
    </citation>
    <scope>NUCLEOTIDE SEQUENCE [LARGE SCALE GENOMIC DNA]</scope>
    <source>
        <strain evidence="2">IBCAS-2021</strain>
        <tissue evidence="2">Leaf</tissue>
    </source>
</reference>
<dbReference type="Proteomes" id="UP000825729">
    <property type="component" value="Unassembled WGS sequence"/>
</dbReference>
<evidence type="ECO:0000313" key="2">
    <source>
        <dbReference type="EMBL" id="KAG9446566.1"/>
    </source>
</evidence>
<dbReference type="AlphaFoldDB" id="A0AAV7EFN8"/>
<evidence type="ECO:0000259" key="1">
    <source>
        <dbReference type="Pfam" id="PF22936"/>
    </source>
</evidence>